<name>A0A2W7BVW0_9HYPH</name>
<dbReference type="Gene3D" id="3.40.630.30">
    <property type="match status" value="1"/>
</dbReference>
<keyword evidence="3" id="KW-1185">Reference proteome</keyword>
<dbReference type="InterPro" id="IPR016181">
    <property type="entry name" value="Acyl_CoA_acyltransferase"/>
</dbReference>
<organism evidence="2 3">
    <name type="scientific">Mesorhizobium kowhaii</name>
    <dbReference type="NCBI Taxonomy" id="1300272"/>
    <lineage>
        <taxon>Bacteria</taxon>
        <taxon>Pseudomonadati</taxon>
        <taxon>Pseudomonadota</taxon>
        <taxon>Alphaproteobacteria</taxon>
        <taxon>Hyphomicrobiales</taxon>
        <taxon>Phyllobacteriaceae</taxon>
        <taxon>Mesorhizobium</taxon>
    </lineage>
</organism>
<dbReference type="Pfam" id="PF13508">
    <property type="entry name" value="Acetyltransf_7"/>
    <property type="match status" value="1"/>
</dbReference>
<dbReference type="PROSITE" id="PS51186">
    <property type="entry name" value="GNAT"/>
    <property type="match status" value="1"/>
</dbReference>
<reference evidence="3" key="1">
    <citation type="submission" date="2017-03" db="EMBL/GenBank/DDBJ databases">
        <authorList>
            <person name="Safronova V.I."/>
            <person name="Sazanova A.L."/>
            <person name="Chirak E.R."/>
        </authorList>
    </citation>
    <scope>NUCLEOTIDE SEQUENCE [LARGE SCALE GENOMIC DNA]</scope>
    <source>
        <strain evidence="3">Ach-343</strain>
    </source>
</reference>
<dbReference type="GO" id="GO:0016747">
    <property type="term" value="F:acyltransferase activity, transferring groups other than amino-acyl groups"/>
    <property type="evidence" value="ECO:0007669"/>
    <property type="project" value="InterPro"/>
</dbReference>
<dbReference type="RefSeq" id="WP_111548029.1">
    <property type="nucleotide sequence ID" value="NZ_MZXV01000070.1"/>
</dbReference>
<feature type="domain" description="N-acetyltransferase" evidence="1">
    <location>
        <begin position="6"/>
        <end position="140"/>
    </location>
</feature>
<dbReference type="Proteomes" id="UP000248616">
    <property type="component" value="Unassembled WGS sequence"/>
</dbReference>
<dbReference type="EMBL" id="MZXV01000070">
    <property type="protein sequence ID" value="PZV34717.1"/>
    <property type="molecule type" value="Genomic_DNA"/>
</dbReference>
<dbReference type="SUPFAM" id="SSF55729">
    <property type="entry name" value="Acyl-CoA N-acyltransferases (Nat)"/>
    <property type="match status" value="1"/>
</dbReference>
<dbReference type="PANTHER" id="PTHR47237">
    <property type="entry name" value="SLL0310 PROTEIN"/>
    <property type="match status" value="1"/>
</dbReference>
<keyword evidence="2" id="KW-0808">Transferase</keyword>
<evidence type="ECO:0000313" key="3">
    <source>
        <dbReference type="Proteomes" id="UP000248616"/>
    </source>
</evidence>
<dbReference type="Pfam" id="PF18014">
    <property type="entry name" value="Acetyltransf_18"/>
    <property type="match status" value="1"/>
</dbReference>
<evidence type="ECO:0000313" key="2">
    <source>
        <dbReference type="EMBL" id="PZV34717.1"/>
    </source>
</evidence>
<dbReference type="InterPro" id="IPR052729">
    <property type="entry name" value="Acyl/Acetyltrans_Enzymes"/>
</dbReference>
<dbReference type="CDD" id="cd04301">
    <property type="entry name" value="NAT_SF"/>
    <property type="match status" value="1"/>
</dbReference>
<accession>A0A2W7BVW0</accession>
<evidence type="ECO:0000259" key="1">
    <source>
        <dbReference type="PROSITE" id="PS51186"/>
    </source>
</evidence>
<dbReference type="OrthoDB" id="8453373at2"/>
<protein>
    <submittedName>
        <fullName evidence="2">GNAT family N-acetyltransferase</fullName>
    </submittedName>
</protein>
<dbReference type="AlphaFoldDB" id="A0A2W7BVW0"/>
<gene>
    <name evidence="2" type="ORF">B5V02_31940</name>
</gene>
<proteinExistence type="predicted"/>
<dbReference type="InterPro" id="IPR041496">
    <property type="entry name" value="YitH/HolE_GNAT"/>
</dbReference>
<dbReference type="Gene3D" id="3.40.630.90">
    <property type="match status" value="1"/>
</dbReference>
<dbReference type="InterPro" id="IPR000182">
    <property type="entry name" value="GNAT_dom"/>
</dbReference>
<sequence length="279" mass="29493">MQTDEITLVGFAPEHLDSAVALSSQAGWPHRREDWAMMLALSTGIVALDGERVVGTTLVTRYGDAAATINMVIVDAAMRGRGIGRKLMDFALQQSEGRECRLMATREGLPLYEKLGFRATGQIVQHQGMPGEALAGKDVEWATADDVAALVELDHSACGMDRRGLIRLLFEQARLAVLRQGGKPVGFAALRTFGRGKVAGPVVAETTDDARSLLSFLFEASPGAFLRVDTSESSGLSPWLAAQGLASVGGGVAMRRGGSTAARPAPRVQTFALASQALG</sequence>
<comment type="caution">
    <text evidence="2">The sequence shown here is derived from an EMBL/GenBank/DDBJ whole genome shotgun (WGS) entry which is preliminary data.</text>
</comment>
<dbReference type="PANTHER" id="PTHR47237:SF2">
    <property type="entry name" value="BLL4206 PROTEIN"/>
    <property type="match status" value="1"/>
</dbReference>